<dbReference type="PANTHER" id="PTHR11955">
    <property type="entry name" value="FATTY ACID BINDING PROTEIN"/>
    <property type="match status" value="1"/>
</dbReference>
<protein>
    <submittedName>
        <fullName evidence="4">FABP domain-containing protein</fullName>
    </submittedName>
</protein>
<dbReference type="Pfam" id="PF14651">
    <property type="entry name" value="Lipocalin_7"/>
    <property type="match status" value="1"/>
</dbReference>
<sequence>MKEVGVGLLTRKAAGSMKPLMEVTIDGDKWKMHSTTTMKSHTLEFELGKECDTTTADGRKMKSVFTFDDGKLVQKESKISNSDKDSLITRHVEGDKLVTVLESGKVTAKRIYVKQ</sequence>
<dbReference type="WBParaSite" id="L893_g17192.t1">
    <property type="protein sequence ID" value="L893_g17192.t1"/>
    <property type="gene ID" value="L893_g17192"/>
</dbReference>
<keyword evidence="2" id="KW-0446">Lipid-binding</keyword>
<name>A0A1I7YK69_9BILA</name>
<evidence type="ECO:0000256" key="1">
    <source>
        <dbReference type="ARBA" id="ARBA00008390"/>
    </source>
</evidence>
<accession>A0A1I7YK69</accession>
<dbReference type="Gene3D" id="2.40.128.20">
    <property type="match status" value="1"/>
</dbReference>
<dbReference type="GO" id="GO:0008289">
    <property type="term" value="F:lipid binding"/>
    <property type="evidence" value="ECO:0007669"/>
    <property type="project" value="UniProtKB-KW"/>
</dbReference>
<dbReference type="SUPFAM" id="SSF50814">
    <property type="entry name" value="Lipocalins"/>
    <property type="match status" value="1"/>
</dbReference>
<dbReference type="CDD" id="cd00742">
    <property type="entry name" value="FABP"/>
    <property type="match status" value="1"/>
</dbReference>
<comment type="similarity">
    <text evidence="1">Belongs to the calycin superfamily. Fatty-acid binding protein (FABP) family.</text>
</comment>
<dbReference type="InterPro" id="IPR000463">
    <property type="entry name" value="Fatty_acid-bd"/>
</dbReference>
<dbReference type="AlphaFoldDB" id="A0A1I7YK69"/>
<reference evidence="4" key="1">
    <citation type="submission" date="2016-11" db="UniProtKB">
        <authorList>
            <consortium name="WormBaseParasite"/>
        </authorList>
    </citation>
    <scope>IDENTIFICATION</scope>
</reference>
<evidence type="ECO:0000313" key="4">
    <source>
        <dbReference type="WBParaSite" id="L893_g17192.t1"/>
    </source>
</evidence>
<evidence type="ECO:0000256" key="2">
    <source>
        <dbReference type="ARBA" id="ARBA00023121"/>
    </source>
</evidence>
<dbReference type="Proteomes" id="UP000095287">
    <property type="component" value="Unplaced"/>
</dbReference>
<dbReference type="InterPro" id="IPR012674">
    <property type="entry name" value="Calycin"/>
</dbReference>
<dbReference type="PRINTS" id="PR00178">
    <property type="entry name" value="FATTYACIDBP"/>
</dbReference>
<dbReference type="InterPro" id="IPR031259">
    <property type="entry name" value="ILBP"/>
</dbReference>
<proteinExistence type="inferred from homology"/>
<keyword evidence="3" id="KW-1185">Reference proteome</keyword>
<organism evidence="3 4">
    <name type="scientific">Steinernema glaseri</name>
    <dbReference type="NCBI Taxonomy" id="37863"/>
    <lineage>
        <taxon>Eukaryota</taxon>
        <taxon>Metazoa</taxon>
        <taxon>Ecdysozoa</taxon>
        <taxon>Nematoda</taxon>
        <taxon>Chromadorea</taxon>
        <taxon>Rhabditida</taxon>
        <taxon>Tylenchina</taxon>
        <taxon>Panagrolaimomorpha</taxon>
        <taxon>Strongyloidoidea</taxon>
        <taxon>Steinernematidae</taxon>
        <taxon>Steinernema</taxon>
    </lineage>
</organism>
<evidence type="ECO:0000313" key="3">
    <source>
        <dbReference type="Proteomes" id="UP000095287"/>
    </source>
</evidence>